<dbReference type="RefSeq" id="WP_209981136.1">
    <property type="nucleotide sequence ID" value="NZ_JAGINO010000005.1"/>
</dbReference>
<keyword evidence="2" id="KW-1185">Reference proteome</keyword>
<proteinExistence type="predicted"/>
<organism evidence="1 2">
    <name type="scientific">Azospirillum picis</name>
    <dbReference type="NCBI Taxonomy" id="488438"/>
    <lineage>
        <taxon>Bacteria</taxon>
        <taxon>Pseudomonadati</taxon>
        <taxon>Pseudomonadota</taxon>
        <taxon>Alphaproteobacteria</taxon>
        <taxon>Rhodospirillales</taxon>
        <taxon>Azospirillaceae</taxon>
        <taxon>Azospirillum</taxon>
    </lineage>
</organism>
<name>A0ABU0MHV3_9PROT</name>
<dbReference type="EMBL" id="JAUSVU010000005">
    <property type="protein sequence ID" value="MDQ0533037.1"/>
    <property type="molecule type" value="Genomic_DNA"/>
</dbReference>
<accession>A0ABU0MHV3</accession>
<gene>
    <name evidence="1" type="ORF">QO018_001886</name>
</gene>
<dbReference type="Proteomes" id="UP001244552">
    <property type="component" value="Unassembled WGS sequence"/>
</dbReference>
<evidence type="ECO:0000313" key="2">
    <source>
        <dbReference type="Proteomes" id="UP001244552"/>
    </source>
</evidence>
<comment type="caution">
    <text evidence="1">The sequence shown here is derived from an EMBL/GenBank/DDBJ whole genome shotgun (WGS) entry which is preliminary data.</text>
</comment>
<evidence type="ECO:0000313" key="1">
    <source>
        <dbReference type="EMBL" id="MDQ0533037.1"/>
    </source>
</evidence>
<protein>
    <submittedName>
        <fullName evidence="1">Uncharacterized protein</fullName>
    </submittedName>
</protein>
<sequence length="123" mass="13274">MDRKPDETTLTARLPNLEISIHHRDSPEDGAELVAIQIRATPSFDAVAGLLGSAVFNPLLLAGPAAALRGPAAETADRMAGPDAAAMAELWLAPMRMWGDLVRQAWQPWLSAPWMTGPRRPGR</sequence>
<reference evidence="1 2" key="1">
    <citation type="submission" date="2023-07" db="EMBL/GenBank/DDBJ databases">
        <title>Genomic Encyclopedia of Type Strains, Phase IV (KMG-IV): sequencing the most valuable type-strain genomes for metagenomic binning, comparative biology and taxonomic classification.</title>
        <authorList>
            <person name="Goeker M."/>
        </authorList>
    </citation>
    <scope>NUCLEOTIDE SEQUENCE [LARGE SCALE GENOMIC DNA]</scope>
    <source>
        <strain evidence="1 2">DSM 19922</strain>
    </source>
</reference>